<comment type="subcellular location">
    <subcellularLocation>
        <location evidence="1">Cell membrane</location>
    </subcellularLocation>
</comment>
<dbReference type="SUPFAM" id="SSF111369">
    <property type="entry name" value="HlyD-like secretion proteins"/>
    <property type="match status" value="1"/>
</dbReference>
<evidence type="ECO:0000259" key="8">
    <source>
        <dbReference type="Pfam" id="PF25876"/>
    </source>
</evidence>
<dbReference type="InterPro" id="IPR058626">
    <property type="entry name" value="MdtA-like_b-barrel"/>
</dbReference>
<accession>A0A178MRA9</accession>
<name>A0A178MRA9_9PROT</name>
<dbReference type="RefSeq" id="WP_068499305.1">
    <property type="nucleotide sequence ID" value="NZ_LWQU01000130.1"/>
</dbReference>
<evidence type="ECO:0000313" key="12">
    <source>
        <dbReference type="EMBL" id="OAN51473.1"/>
    </source>
</evidence>
<evidence type="ECO:0000259" key="10">
    <source>
        <dbReference type="Pfam" id="PF25944"/>
    </source>
</evidence>
<comment type="similarity">
    <text evidence="2">Belongs to the membrane fusion protein (MFP) (TC 8.A.1) family.</text>
</comment>
<proteinExistence type="inferred from homology"/>
<organism evidence="12 13">
    <name type="scientific">Magnetospirillum moscoviense</name>
    <dbReference type="NCBI Taxonomy" id="1437059"/>
    <lineage>
        <taxon>Bacteria</taxon>
        <taxon>Pseudomonadati</taxon>
        <taxon>Pseudomonadota</taxon>
        <taxon>Alphaproteobacteria</taxon>
        <taxon>Rhodospirillales</taxon>
        <taxon>Rhodospirillaceae</taxon>
        <taxon>Magnetospirillum</taxon>
    </lineage>
</organism>
<dbReference type="NCBIfam" id="TIGR01730">
    <property type="entry name" value="RND_mfp"/>
    <property type="match status" value="1"/>
</dbReference>
<dbReference type="InterPro" id="IPR058624">
    <property type="entry name" value="MdtA-like_HH"/>
</dbReference>
<keyword evidence="13" id="KW-1185">Reference proteome</keyword>
<keyword evidence="7" id="KW-0175">Coiled coil</keyword>
<evidence type="ECO:0000259" key="11">
    <source>
        <dbReference type="Pfam" id="PF25967"/>
    </source>
</evidence>
<dbReference type="FunFam" id="2.40.420.20:FF:000001">
    <property type="entry name" value="Efflux RND transporter periplasmic adaptor subunit"/>
    <property type="match status" value="1"/>
</dbReference>
<dbReference type="AlphaFoldDB" id="A0A178MRA9"/>
<dbReference type="PANTHER" id="PTHR30469:SF36">
    <property type="entry name" value="BLL3903 PROTEIN"/>
    <property type="match status" value="1"/>
</dbReference>
<dbReference type="GO" id="GO:0030313">
    <property type="term" value="C:cell envelope"/>
    <property type="evidence" value="ECO:0007669"/>
    <property type="project" value="UniProtKB-SubCell"/>
</dbReference>
<dbReference type="Gene3D" id="2.40.420.20">
    <property type="match status" value="1"/>
</dbReference>
<evidence type="ECO:0000256" key="7">
    <source>
        <dbReference type="SAM" id="Coils"/>
    </source>
</evidence>
<dbReference type="InterPro" id="IPR058627">
    <property type="entry name" value="MdtA-like_C"/>
</dbReference>
<feature type="domain" description="Multidrug resistance protein MdtA-like C-terminal permuted SH3" evidence="11">
    <location>
        <begin position="300"/>
        <end position="357"/>
    </location>
</feature>
<feature type="domain" description="Multidrug resistance protein MdtA-like alpha-helical hairpin" evidence="8">
    <location>
        <begin position="108"/>
        <end position="176"/>
    </location>
</feature>
<dbReference type="Gene3D" id="1.10.287.470">
    <property type="entry name" value="Helix hairpin bin"/>
    <property type="match status" value="1"/>
</dbReference>
<keyword evidence="4" id="KW-1003">Cell membrane</keyword>
<dbReference type="STRING" id="1437059.A6A05_01020"/>
<dbReference type="InterPro" id="IPR058625">
    <property type="entry name" value="MdtA-like_BSH"/>
</dbReference>
<dbReference type="Pfam" id="PF25917">
    <property type="entry name" value="BSH_RND"/>
    <property type="match status" value="1"/>
</dbReference>
<dbReference type="Proteomes" id="UP000078543">
    <property type="component" value="Unassembled WGS sequence"/>
</dbReference>
<dbReference type="InterPro" id="IPR006143">
    <property type="entry name" value="RND_pump_MFP"/>
</dbReference>
<dbReference type="Gene3D" id="2.40.30.170">
    <property type="match status" value="1"/>
</dbReference>
<reference evidence="12 13" key="1">
    <citation type="submission" date="2016-04" db="EMBL/GenBank/DDBJ databases">
        <title>Draft genome sequence of freshwater magnetotactic bacteria Magnetospirillum marisnigri SP-1 and Magnetospirillum moscoviense BB-1.</title>
        <authorList>
            <person name="Koziaeva V."/>
            <person name="Dziuba M.V."/>
            <person name="Ivanov T.M."/>
            <person name="Kuznetsov B."/>
            <person name="Grouzdev D.S."/>
        </authorList>
    </citation>
    <scope>NUCLEOTIDE SEQUENCE [LARGE SCALE GENOMIC DNA]</scope>
    <source>
        <strain evidence="12 13">BB-1</strain>
    </source>
</reference>
<evidence type="ECO:0000256" key="3">
    <source>
        <dbReference type="ARBA" id="ARBA00022448"/>
    </source>
</evidence>
<feature type="coiled-coil region" evidence="7">
    <location>
        <begin position="107"/>
        <end position="134"/>
    </location>
</feature>
<evidence type="ECO:0000313" key="13">
    <source>
        <dbReference type="Proteomes" id="UP000078543"/>
    </source>
</evidence>
<dbReference type="Pfam" id="PF25944">
    <property type="entry name" value="Beta-barrel_RND"/>
    <property type="match status" value="1"/>
</dbReference>
<evidence type="ECO:0000256" key="2">
    <source>
        <dbReference type="ARBA" id="ARBA00009477"/>
    </source>
</evidence>
<feature type="domain" description="Multidrug resistance protein MdtA-like beta-barrel" evidence="10">
    <location>
        <begin position="213"/>
        <end position="295"/>
    </location>
</feature>
<dbReference type="GO" id="GO:0015562">
    <property type="term" value="F:efflux transmembrane transporter activity"/>
    <property type="evidence" value="ECO:0007669"/>
    <property type="project" value="TreeGrafter"/>
</dbReference>
<dbReference type="Pfam" id="PF25967">
    <property type="entry name" value="RND-MFP_C"/>
    <property type="match status" value="1"/>
</dbReference>
<dbReference type="OrthoDB" id="9783047at2"/>
<evidence type="ECO:0000256" key="4">
    <source>
        <dbReference type="ARBA" id="ARBA00022475"/>
    </source>
</evidence>
<evidence type="ECO:0000256" key="1">
    <source>
        <dbReference type="ARBA" id="ARBA00004236"/>
    </source>
</evidence>
<dbReference type="GO" id="GO:1990281">
    <property type="term" value="C:efflux pump complex"/>
    <property type="evidence" value="ECO:0007669"/>
    <property type="project" value="TreeGrafter"/>
</dbReference>
<dbReference type="Pfam" id="PF25876">
    <property type="entry name" value="HH_MFP_RND"/>
    <property type="match status" value="1"/>
</dbReference>
<keyword evidence="6" id="KW-0472">Membrane</keyword>
<sequence>MQISRPALIALALAAVAGGGWLLSSKSDQSTPPKAESRPMPVVTRAVEAKPMPVRVSAVGNVQPLSVVPVRPRAEGEVIKVHIQEGQEVLAGDILFTLDARPAEAARRQAEANLARDRAQLDRAKADLARYAKLLETGSATRQKVEQATADVAVLEAAIKSDQAAIDNARLTIDYSAIKALVPGRTGVVNAKLGSLAKPSDSQSMVTITQLRPIRVSFAVAESVLPRIRSAMAQGELPVKVTSAADPGLAATGALTFIDSAIDTQTGTIGLKATFANDDTRLWPGQFVNVSLTLGTEEAALVVPAESVQTGQIGTYVYVVTPESIAEIRPVTVDRVLDGLAVIAKGVGAGDKVVIEGQMRLGNGVKVVERTAGAPQ</sequence>
<evidence type="ECO:0000256" key="6">
    <source>
        <dbReference type="ARBA" id="ARBA00023136"/>
    </source>
</evidence>
<evidence type="ECO:0000259" key="9">
    <source>
        <dbReference type="Pfam" id="PF25917"/>
    </source>
</evidence>
<dbReference type="EMBL" id="LWQU01000130">
    <property type="protein sequence ID" value="OAN51473.1"/>
    <property type="molecule type" value="Genomic_DNA"/>
</dbReference>
<protein>
    <submittedName>
        <fullName evidence="12">Uncharacterized protein</fullName>
    </submittedName>
</protein>
<feature type="domain" description="Multidrug resistance protein MdtA-like barrel-sandwich hybrid" evidence="9">
    <location>
        <begin position="67"/>
        <end position="209"/>
    </location>
</feature>
<evidence type="ECO:0000256" key="5">
    <source>
        <dbReference type="ARBA" id="ARBA00022519"/>
    </source>
</evidence>
<dbReference type="PANTHER" id="PTHR30469">
    <property type="entry name" value="MULTIDRUG RESISTANCE PROTEIN MDTA"/>
    <property type="match status" value="1"/>
</dbReference>
<dbReference type="Gene3D" id="2.40.50.100">
    <property type="match status" value="1"/>
</dbReference>
<comment type="caution">
    <text evidence="12">The sequence shown here is derived from an EMBL/GenBank/DDBJ whole genome shotgun (WGS) entry which is preliminary data.</text>
</comment>
<keyword evidence="3" id="KW-0813">Transport</keyword>
<keyword evidence="5" id="KW-0997">Cell inner membrane</keyword>
<gene>
    <name evidence="12" type="ORF">A6A05_01020</name>
</gene>